<organism evidence="6 7">
    <name type="scientific">Stephania cephalantha</name>
    <dbReference type="NCBI Taxonomy" id="152367"/>
    <lineage>
        <taxon>Eukaryota</taxon>
        <taxon>Viridiplantae</taxon>
        <taxon>Streptophyta</taxon>
        <taxon>Embryophyta</taxon>
        <taxon>Tracheophyta</taxon>
        <taxon>Spermatophyta</taxon>
        <taxon>Magnoliopsida</taxon>
        <taxon>Ranunculales</taxon>
        <taxon>Menispermaceae</taxon>
        <taxon>Menispermoideae</taxon>
        <taxon>Cissampelideae</taxon>
        <taxon>Stephania</taxon>
    </lineage>
</organism>
<dbReference type="PANTHER" id="PTHR22952">
    <property type="entry name" value="CAMP-RESPONSE ELEMENT BINDING PROTEIN-RELATED"/>
    <property type="match status" value="1"/>
</dbReference>
<reference evidence="6 7" key="1">
    <citation type="submission" date="2024-01" db="EMBL/GenBank/DDBJ databases">
        <title>Genome assemblies of Stephania.</title>
        <authorList>
            <person name="Yang L."/>
        </authorList>
    </citation>
    <scope>NUCLEOTIDE SEQUENCE [LARGE SCALE GENOMIC DNA]</scope>
    <source>
        <strain evidence="6">JXDWG</strain>
        <tissue evidence="6">Leaf</tissue>
    </source>
</reference>
<dbReference type="InterPro" id="IPR046347">
    <property type="entry name" value="bZIP_sf"/>
</dbReference>
<comment type="subcellular location">
    <subcellularLocation>
        <location evidence="1">Nucleus</location>
    </subcellularLocation>
</comment>
<dbReference type="PROSITE" id="PS00036">
    <property type="entry name" value="BZIP_BASIC"/>
    <property type="match status" value="1"/>
</dbReference>
<dbReference type="InterPro" id="IPR004827">
    <property type="entry name" value="bZIP"/>
</dbReference>
<evidence type="ECO:0000256" key="1">
    <source>
        <dbReference type="ARBA" id="ARBA00004123"/>
    </source>
</evidence>
<keyword evidence="7" id="KW-1185">Reference proteome</keyword>
<dbReference type="AlphaFoldDB" id="A0AAP0PU44"/>
<dbReference type="GO" id="GO:0003700">
    <property type="term" value="F:DNA-binding transcription factor activity"/>
    <property type="evidence" value="ECO:0007669"/>
    <property type="project" value="InterPro"/>
</dbReference>
<name>A0AAP0PU44_9MAGN</name>
<dbReference type="Proteomes" id="UP001419268">
    <property type="component" value="Unassembled WGS sequence"/>
</dbReference>
<dbReference type="InterPro" id="IPR043452">
    <property type="entry name" value="BZIP46-like"/>
</dbReference>
<gene>
    <name evidence="6" type="ORF">Scep_003106</name>
</gene>
<evidence type="ECO:0000259" key="5">
    <source>
        <dbReference type="PROSITE" id="PS00036"/>
    </source>
</evidence>
<feature type="domain" description="BZIP" evidence="5">
    <location>
        <begin position="83"/>
        <end position="98"/>
    </location>
</feature>
<accession>A0AAP0PU44</accession>
<dbReference type="GO" id="GO:0005634">
    <property type="term" value="C:nucleus"/>
    <property type="evidence" value="ECO:0007669"/>
    <property type="project" value="UniProtKB-SubCell"/>
</dbReference>
<keyword evidence="2" id="KW-0238">DNA-binding</keyword>
<protein>
    <recommendedName>
        <fullName evidence="5">BZIP domain-containing protein</fullName>
    </recommendedName>
</protein>
<sequence length="125" mass="14194">MRLRRASVLAVGVMNLEDLIIIKRNSDKEATATATATRAIMTLEDYLINHEPMPLVMVHGSSDQGVVRNKRVCSDEKVERKHKRMIKNRESAARSRARRKSSSPCVPTPPQEMKYQLRRTSSASF</sequence>
<dbReference type="GO" id="GO:0003677">
    <property type="term" value="F:DNA binding"/>
    <property type="evidence" value="ECO:0007669"/>
    <property type="project" value="UniProtKB-KW"/>
</dbReference>
<feature type="region of interest" description="Disordered" evidence="4">
    <location>
        <begin position="74"/>
        <end position="125"/>
    </location>
</feature>
<keyword evidence="3" id="KW-0539">Nucleus</keyword>
<proteinExistence type="predicted"/>
<dbReference type="PANTHER" id="PTHR22952:SF175">
    <property type="entry name" value="PROTEIN ABSCISIC ACID-INSENSITIVE 5"/>
    <property type="match status" value="1"/>
</dbReference>
<comment type="caution">
    <text evidence="6">The sequence shown here is derived from an EMBL/GenBank/DDBJ whole genome shotgun (WGS) entry which is preliminary data.</text>
</comment>
<dbReference type="EMBL" id="JBBNAG010000002">
    <property type="protein sequence ID" value="KAK9156532.1"/>
    <property type="molecule type" value="Genomic_DNA"/>
</dbReference>
<evidence type="ECO:0000256" key="3">
    <source>
        <dbReference type="ARBA" id="ARBA00023242"/>
    </source>
</evidence>
<dbReference type="SUPFAM" id="SSF57959">
    <property type="entry name" value="Leucine zipper domain"/>
    <property type="match status" value="1"/>
</dbReference>
<evidence type="ECO:0000256" key="4">
    <source>
        <dbReference type="SAM" id="MobiDB-lite"/>
    </source>
</evidence>
<dbReference type="GO" id="GO:0045893">
    <property type="term" value="P:positive regulation of DNA-templated transcription"/>
    <property type="evidence" value="ECO:0007669"/>
    <property type="project" value="InterPro"/>
</dbReference>
<evidence type="ECO:0000313" key="7">
    <source>
        <dbReference type="Proteomes" id="UP001419268"/>
    </source>
</evidence>
<evidence type="ECO:0000313" key="6">
    <source>
        <dbReference type="EMBL" id="KAK9156532.1"/>
    </source>
</evidence>
<evidence type="ECO:0000256" key="2">
    <source>
        <dbReference type="ARBA" id="ARBA00023125"/>
    </source>
</evidence>